<accession>A0A160DGP5</accession>
<sequence length="62" mass="7200">MSEELIEKLKEYLGDFFTIDPYHRLIDAVPPAREMKDSFLRAGFTDHQAYEIVAYSTGMKTL</sequence>
<name>A0A160DGP5_9CAUD</name>
<evidence type="ECO:0000313" key="1">
    <source>
        <dbReference type="EMBL" id="ANA87280.1"/>
    </source>
</evidence>
<protein>
    <submittedName>
        <fullName evidence="1">Uncharacterized protein</fullName>
    </submittedName>
</protein>
<evidence type="ECO:0000313" key="2">
    <source>
        <dbReference type="Proteomes" id="UP000229511"/>
    </source>
</evidence>
<dbReference type="EMBL" id="KU998252">
    <property type="protein sequence ID" value="ANA87280.1"/>
    <property type="molecule type" value="Genomic_DNA"/>
</dbReference>
<proteinExistence type="predicted"/>
<organism evidence="1 2">
    <name type="scientific">Gordonia phage PatrickStar</name>
    <dbReference type="NCBI Taxonomy" id="1838076"/>
    <lineage>
        <taxon>Viruses</taxon>
        <taxon>Duplodnaviria</taxon>
        <taxon>Heunggongvirae</taxon>
        <taxon>Uroviricota</taxon>
        <taxon>Caudoviricetes</taxon>
        <taxon>Orchidvirus</taxon>
        <taxon>Orchidvirus orchid</taxon>
    </lineage>
</organism>
<dbReference type="Proteomes" id="UP000229511">
    <property type="component" value="Genome"/>
</dbReference>
<reference evidence="1 2" key="1">
    <citation type="submission" date="2016-03" db="EMBL/GenBank/DDBJ databases">
        <authorList>
            <person name="Rimple P."/>
            <person name="Montgomery M.T."/>
            <person name="Guerrero C.A."/>
            <person name="Mavrich T.N."/>
            <person name="Pope W.H."/>
            <person name="Garlena R.A."/>
            <person name="Russell D.A."/>
            <person name="Jacobs-Sera D."/>
            <person name="Hendrix R.W."/>
            <person name="Hatfull G.F."/>
        </authorList>
    </citation>
    <scope>NUCLEOTIDE SEQUENCE [LARGE SCALE GENOMIC DNA]</scope>
</reference>
<gene>
    <name evidence="1" type="primary">46</name>
    <name evidence="1" type="ORF">PBI_PATRICKSTAR_46</name>
</gene>